<evidence type="ECO:0000313" key="1">
    <source>
        <dbReference type="Proteomes" id="UP000887540"/>
    </source>
</evidence>
<dbReference type="Proteomes" id="UP000887540">
    <property type="component" value="Unplaced"/>
</dbReference>
<protein>
    <submittedName>
        <fullName evidence="2">Uncharacterized protein</fullName>
    </submittedName>
</protein>
<sequence length="67" mass="7824">MIFLILGQENDYEVVRNYTGTIWEQYKMDLDKFVLFGTSMNTNGESTNSTKFTYVWLINIHGEGVHI</sequence>
<evidence type="ECO:0000313" key="2">
    <source>
        <dbReference type="WBParaSite" id="ACRNAN_scaffold12179.g23977.t1"/>
    </source>
</evidence>
<reference evidence="2" key="1">
    <citation type="submission" date="2022-11" db="UniProtKB">
        <authorList>
            <consortium name="WormBaseParasite"/>
        </authorList>
    </citation>
    <scope>IDENTIFICATION</scope>
</reference>
<keyword evidence="1" id="KW-1185">Reference proteome</keyword>
<dbReference type="AlphaFoldDB" id="A0A914CM80"/>
<proteinExistence type="predicted"/>
<accession>A0A914CM80</accession>
<dbReference type="WBParaSite" id="ACRNAN_scaffold12179.g23977.t1">
    <property type="protein sequence ID" value="ACRNAN_scaffold12179.g23977.t1"/>
    <property type="gene ID" value="ACRNAN_scaffold12179.g23977"/>
</dbReference>
<organism evidence="1 2">
    <name type="scientific">Acrobeloides nanus</name>
    <dbReference type="NCBI Taxonomy" id="290746"/>
    <lineage>
        <taxon>Eukaryota</taxon>
        <taxon>Metazoa</taxon>
        <taxon>Ecdysozoa</taxon>
        <taxon>Nematoda</taxon>
        <taxon>Chromadorea</taxon>
        <taxon>Rhabditida</taxon>
        <taxon>Tylenchina</taxon>
        <taxon>Cephalobomorpha</taxon>
        <taxon>Cephaloboidea</taxon>
        <taxon>Cephalobidae</taxon>
        <taxon>Acrobeloides</taxon>
    </lineage>
</organism>
<name>A0A914CM80_9BILA</name>